<keyword evidence="4" id="KW-0410">Iron transport</keyword>
<dbReference type="InterPro" id="IPR036942">
    <property type="entry name" value="Beta-barrel_TonB_sf"/>
</dbReference>
<dbReference type="CDD" id="cd01347">
    <property type="entry name" value="ligand_gated_channel"/>
    <property type="match status" value="1"/>
</dbReference>
<evidence type="ECO:0000256" key="1">
    <source>
        <dbReference type="ARBA" id="ARBA00004571"/>
    </source>
</evidence>
<keyword evidence="13" id="KW-0732">Signal</keyword>
<dbReference type="Pfam" id="PF00593">
    <property type="entry name" value="TonB_dep_Rec_b-barrel"/>
    <property type="match status" value="1"/>
</dbReference>
<organism evidence="16 17">
    <name type="scientific">Desulfocicer vacuolatum DSM 3385</name>
    <dbReference type="NCBI Taxonomy" id="1121400"/>
    <lineage>
        <taxon>Bacteria</taxon>
        <taxon>Pseudomonadati</taxon>
        <taxon>Thermodesulfobacteriota</taxon>
        <taxon>Desulfobacteria</taxon>
        <taxon>Desulfobacterales</taxon>
        <taxon>Desulfobacteraceae</taxon>
        <taxon>Desulfocicer</taxon>
    </lineage>
</organism>
<keyword evidence="7" id="KW-0406">Ion transport</keyword>
<comment type="subcellular location">
    <subcellularLocation>
        <location evidence="1 11">Cell outer membrane</location>
        <topology evidence="1 11">Multi-pass membrane protein</topology>
    </subcellularLocation>
</comment>
<dbReference type="PROSITE" id="PS52016">
    <property type="entry name" value="TONB_DEPENDENT_REC_3"/>
    <property type="match status" value="1"/>
</dbReference>
<dbReference type="GO" id="GO:0009279">
    <property type="term" value="C:cell outer membrane"/>
    <property type="evidence" value="ECO:0007669"/>
    <property type="project" value="UniProtKB-SubCell"/>
</dbReference>
<evidence type="ECO:0000313" key="17">
    <source>
        <dbReference type="Proteomes" id="UP000192418"/>
    </source>
</evidence>
<keyword evidence="10 11" id="KW-0998">Cell outer membrane</keyword>
<keyword evidence="5 11" id="KW-0812">Transmembrane</keyword>
<accession>A0A1W2DJR6</accession>
<dbReference type="Gene3D" id="2.40.170.20">
    <property type="entry name" value="TonB-dependent receptor, beta-barrel domain"/>
    <property type="match status" value="1"/>
</dbReference>
<dbReference type="SUPFAM" id="SSF56935">
    <property type="entry name" value="Porins"/>
    <property type="match status" value="1"/>
</dbReference>
<evidence type="ECO:0000256" key="6">
    <source>
        <dbReference type="ARBA" id="ARBA00023004"/>
    </source>
</evidence>
<dbReference type="PANTHER" id="PTHR32552">
    <property type="entry name" value="FERRICHROME IRON RECEPTOR-RELATED"/>
    <property type="match status" value="1"/>
</dbReference>
<evidence type="ECO:0000256" key="2">
    <source>
        <dbReference type="ARBA" id="ARBA00022448"/>
    </source>
</evidence>
<feature type="domain" description="TonB-dependent receptor plug" evidence="15">
    <location>
        <begin position="47"/>
        <end position="152"/>
    </location>
</feature>
<protein>
    <submittedName>
        <fullName evidence="16">Iron complex outermembrane recepter protein</fullName>
    </submittedName>
</protein>
<proteinExistence type="inferred from homology"/>
<evidence type="ECO:0000256" key="8">
    <source>
        <dbReference type="ARBA" id="ARBA00023077"/>
    </source>
</evidence>
<evidence type="ECO:0000256" key="3">
    <source>
        <dbReference type="ARBA" id="ARBA00022452"/>
    </source>
</evidence>
<dbReference type="EMBL" id="FWXY01000018">
    <property type="protein sequence ID" value="SMC97322.1"/>
    <property type="molecule type" value="Genomic_DNA"/>
</dbReference>
<keyword evidence="2 11" id="KW-0813">Transport</keyword>
<evidence type="ECO:0000256" key="12">
    <source>
        <dbReference type="RuleBase" id="RU003357"/>
    </source>
</evidence>
<dbReference type="PANTHER" id="PTHR32552:SF81">
    <property type="entry name" value="TONB-DEPENDENT OUTER MEMBRANE RECEPTOR"/>
    <property type="match status" value="1"/>
</dbReference>
<evidence type="ECO:0000256" key="4">
    <source>
        <dbReference type="ARBA" id="ARBA00022496"/>
    </source>
</evidence>
<dbReference type="Pfam" id="PF07715">
    <property type="entry name" value="Plug"/>
    <property type="match status" value="1"/>
</dbReference>
<feature type="chain" id="PRO_5012031902" evidence="13">
    <location>
        <begin position="27"/>
        <end position="662"/>
    </location>
</feature>
<dbReference type="AlphaFoldDB" id="A0A1W2DJR6"/>
<comment type="similarity">
    <text evidence="11 12">Belongs to the TonB-dependent receptor family.</text>
</comment>
<gene>
    <name evidence="16" type="ORF">SAMN02746065_1186</name>
</gene>
<keyword evidence="17" id="KW-1185">Reference proteome</keyword>
<dbReference type="OrthoDB" id="9763670at2"/>
<dbReference type="RefSeq" id="WP_084070402.1">
    <property type="nucleotide sequence ID" value="NZ_FWXY01000018.1"/>
</dbReference>
<evidence type="ECO:0000256" key="11">
    <source>
        <dbReference type="PROSITE-ProRule" id="PRU01360"/>
    </source>
</evidence>
<dbReference type="InterPro" id="IPR012910">
    <property type="entry name" value="Plug_dom"/>
</dbReference>
<sequence>MSHKKKMMLSIVLSFMLFVSSGFLQAKEYIALDEIKVTAQKNEADGQKVPISMSVFNEYSIEDNSIKSIKDIAPFTPGLMLYDNGGRESLSPTMRGLHTETGSFSSALGMFVDGIPVLGTSGFDVTLMDIERIEVLKGPQGTLYGKGTEAGVINVITKKPGNKAEGKAVVEFGSDHKREYGVDIRGPVIKNKLYAGISGKHYEKDGFLKNFNLGGFSDDREHNFGKIYLRYTPTDAFDISLISSAVKHDDGGLTWGFKDAPRTNWNNDEFIKTETWLNALKIEYKKDSYTFQSITTQKRVTDTAYLDYDYTSDVNHHLQIDSRFENISQEMRLTRNKDRFNWLVGINLDKDDNTIDYDMYMYGNKFPTYAQLEGDSIGTFIHAEYDITENFSVAGGIRYDTNDICYEDVDKKIDLESSYSEISPKLAFTYKFNDDSMIYTTFAKGYRPGGFYSYSPEGYSKKYDKETLWSYELGSKNRLLSNRLMLNSAMYYMRISDMQVMNNIVNSPYSYKSNAAKATSKGLECELNYLFCQNLDLFLSLGYNDTVFDEYADGGGDYSGNTNPYAPKYNFNIGGQYRNRSGYYARIDMNGFSKIYLDKENTNKRDAYYLVNAKIGYEAEQYDLYLYGNNLFDKEYDSIGSSNKYTIYSQPMELGVRFVFRF</sequence>
<evidence type="ECO:0000256" key="13">
    <source>
        <dbReference type="SAM" id="SignalP"/>
    </source>
</evidence>
<keyword evidence="3 11" id="KW-1134">Transmembrane beta strand</keyword>
<keyword evidence="9 11" id="KW-0472">Membrane</keyword>
<keyword evidence="6" id="KW-0408">Iron</keyword>
<evidence type="ECO:0000259" key="14">
    <source>
        <dbReference type="Pfam" id="PF00593"/>
    </source>
</evidence>
<dbReference type="STRING" id="1121400.SAMN02746065_1186"/>
<evidence type="ECO:0000259" key="15">
    <source>
        <dbReference type="Pfam" id="PF07715"/>
    </source>
</evidence>
<evidence type="ECO:0000256" key="5">
    <source>
        <dbReference type="ARBA" id="ARBA00022692"/>
    </source>
</evidence>
<dbReference type="InterPro" id="IPR039426">
    <property type="entry name" value="TonB-dep_rcpt-like"/>
</dbReference>
<evidence type="ECO:0000256" key="10">
    <source>
        <dbReference type="ARBA" id="ARBA00023237"/>
    </source>
</evidence>
<feature type="signal peptide" evidence="13">
    <location>
        <begin position="1"/>
        <end position="26"/>
    </location>
</feature>
<reference evidence="16 17" key="1">
    <citation type="submission" date="2017-04" db="EMBL/GenBank/DDBJ databases">
        <authorList>
            <person name="Afonso C.L."/>
            <person name="Miller P.J."/>
            <person name="Scott M.A."/>
            <person name="Spackman E."/>
            <person name="Goraichik I."/>
            <person name="Dimitrov K.M."/>
            <person name="Suarez D.L."/>
            <person name="Swayne D.E."/>
        </authorList>
    </citation>
    <scope>NUCLEOTIDE SEQUENCE [LARGE SCALE GENOMIC DNA]</scope>
    <source>
        <strain evidence="16 17">DSM 3385</strain>
    </source>
</reference>
<dbReference type="GO" id="GO:0006826">
    <property type="term" value="P:iron ion transport"/>
    <property type="evidence" value="ECO:0007669"/>
    <property type="project" value="UniProtKB-KW"/>
</dbReference>
<dbReference type="Proteomes" id="UP000192418">
    <property type="component" value="Unassembled WGS sequence"/>
</dbReference>
<feature type="domain" description="TonB-dependent receptor-like beta-barrel" evidence="14">
    <location>
        <begin position="217"/>
        <end position="631"/>
    </location>
</feature>
<dbReference type="InterPro" id="IPR000531">
    <property type="entry name" value="Beta-barrel_TonB"/>
</dbReference>
<evidence type="ECO:0000256" key="7">
    <source>
        <dbReference type="ARBA" id="ARBA00023065"/>
    </source>
</evidence>
<evidence type="ECO:0000256" key="9">
    <source>
        <dbReference type="ARBA" id="ARBA00023136"/>
    </source>
</evidence>
<name>A0A1W2DJR6_9BACT</name>
<evidence type="ECO:0000313" key="16">
    <source>
        <dbReference type="EMBL" id="SMC97322.1"/>
    </source>
</evidence>
<keyword evidence="8 12" id="KW-0798">TonB box</keyword>